<dbReference type="AlphaFoldDB" id="A0A8I0U7I1"/>
<dbReference type="Proteomes" id="UP000650477">
    <property type="component" value="Unassembled WGS sequence"/>
</dbReference>
<keyword evidence="1" id="KW-0472">Membrane</keyword>
<protein>
    <submittedName>
        <fullName evidence="2">Uncharacterized protein</fullName>
    </submittedName>
</protein>
<dbReference type="EMBL" id="PKLF01000003">
    <property type="protein sequence ID" value="MBE8611593.1"/>
    <property type="molecule type" value="Genomic_DNA"/>
</dbReference>
<evidence type="ECO:0000256" key="1">
    <source>
        <dbReference type="SAM" id="Phobius"/>
    </source>
</evidence>
<keyword evidence="1" id="KW-0812">Transmembrane</keyword>
<feature type="transmembrane region" description="Helical" evidence="1">
    <location>
        <begin position="38"/>
        <end position="61"/>
    </location>
</feature>
<gene>
    <name evidence="2" type="ORF">CYG68_04070</name>
</gene>
<proteinExistence type="predicted"/>
<comment type="caution">
    <text evidence="2">The sequence shown here is derived from an EMBL/GenBank/DDBJ whole genome shotgun (WGS) entry which is preliminary data.</text>
</comment>
<reference evidence="2" key="1">
    <citation type="submission" date="2017-12" db="EMBL/GenBank/DDBJ databases">
        <title>Genome sequencing and analysis.</title>
        <authorList>
            <person name="Huang Y.-T."/>
        </authorList>
    </citation>
    <scope>NUCLEOTIDE SEQUENCE</scope>
    <source>
        <strain evidence="2">VGH116</strain>
    </source>
</reference>
<keyword evidence="1" id="KW-1133">Transmembrane helix</keyword>
<name>A0A8I0U7I1_MORMO</name>
<sequence>MTVALSGGQPAGFCWYRRDTGLHAGIFLSLFYFCRRRFFLTAFFTAGSIIFVRRILFWYLFNISVLYDTSITQVT</sequence>
<evidence type="ECO:0000313" key="3">
    <source>
        <dbReference type="Proteomes" id="UP000650477"/>
    </source>
</evidence>
<organism evidence="2 3">
    <name type="scientific">Morganella morganii</name>
    <name type="common">Proteus morganii</name>
    <dbReference type="NCBI Taxonomy" id="582"/>
    <lineage>
        <taxon>Bacteria</taxon>
        <taxon>Pseudomonadati</taxon>
        <taxon>Pseudomonadota</taxon>
        <taxon>Gammaproteobacteria</taxon>
        <taxon>Enterobacterales</taxon>
        <taxon>Morganellaceae</taxon>
        <taxon>Morganella</taxon>
    </lineage>
</organism>
<accession>A0A8I0U7I1</accession>
<evidence type="ECO:0000313" key="2">
    <source>
        <dbReference type="EMBL" id="MBE8611593.1"/>
    </source>
</evidence>